<dbReference type="Proteomes" id="UP001499979">
    <property type="component" value="Unassembled WGS sequence"/>
</dbReference>
<keyword evidence="2" id="KW-0805">Transcription regulation</keyword>
<dbReference type="InterPro" id="IPR014284">
    <property type="entry name" value="RNA_pol_sigma-70_dom"/>
</dbReference>
<comment type="caution">
    <text evidence="7">The sequence shown here is derived from an EMBL/GenBank/DDBJ whole genome shotgun (WGS) entry which is preliminary data.</text>
</comment>
<proteinExistence type="inferred from homology"/>
<dbReference type="InterPro" id="IPR036388">
    <property type="entry name" value="WH-like_DNA-bd_sf"/>
</dbReference>
<dbReference type="PANTHER" id="PTHR43133:SF50">
    <property type="entry name" value="ECF RNA POLYMERASE SIGMA FACTOR SIGM"/>
    <property type="match status" value="1"/>
</dbReference>
<organism evidence="7 8">
    <name type="scientific">Nocardioides aquiterrae</name>
    <dbReference type="NCBI Taxonomy" id="203799"/>
    <lineage>
        <taxon>Bacteria</taxon>
        <taxon>Bacillati</taxon>
        <taxon>Actinomycetota</taxon>
        <taxon>Actinomycetes</taxon>
        <taxon>Propionibacteriales</taxon>
        <taxon>Nocardioidaceae</taxon>
        <taxon>Nocardioides</taxon>
    </lineage>
</organism>
<dbReference type="SUPFAM" id="SSF88659">
    <property type="entry name" value="Sigma3 and sigma4 domains of RNA polymerase sigma factors"/>
    <property type="match status" value="1"/>
</dbReference>
<sequence length="167" mass="18670">MRDSEQFAEFVSQRSPALLRAAWLLTGDWHLAQDLVQVSLEKSWPRWGREVEHPEAYVRRVMLTTYLSWRRRRWTGEVPTADVPEQASAAGGTDLRLSLLTALATLPPRQRAVLVLRYFEDLTEQQAADALGCSVGTVKAHASRGLQHLRLTPGLAEALGEGARDGR</sequence>
<dbReference type="NCBIfam" id="TIGR02983">
    <property type="entry name" value="SigE-fam_strep"/>
    <property type="match status" value="1"/>
</dbReference>
<protein>
    <submittedName>
        <fullName evidence="7">SigE family RNA polymerase sigma factor</fullName>
    </submittedName>
</protein>
<dbReference type="EMBL" id="BAAAJE010000016">
    <property type="protein sequence ID" value="GAA1150448.1"/>
    <property type="molecule type" value="Genomic_DNA"/>
</dbReference>
<evidence type="ECO:0000256" key="4">
    <source>
        <dbReference type="ARBA" id="ARBA00023125"/>
    </source>
</evidence>
<evidence type="ECO:0000313" key="7">
    <source>
        <dbReference type="EMBL" id="GAA1150448.1"/>
    </source>
</evidence>
<dbReference type="PANTHER" id="PTHR43133">
    <property type="entry name" value="RNA POLYMERASE ECF-TYPE SIGMA FACTO"/>
    <property type="match status" value="1"/>
</dbReference>
<evidence type="ECO:0000256" key="5">
    <source>
        <dbReference type="ARBA" id="ARBA00023163"/>
    </source>
</evidence>
<keyword evidence="4" id="KW-0238">DNA-binding</keyword>
<dbReference type="Gene3D" id="1.10.1740.10">
    <property type="match status" value="1"/>
</dbReference>
<keyword evidence="8" id="KW-1185">Reference proteome</keyword>
<dbReference type="InterPro" id="IPR013249">
    <property type="entry name" value="RNA_pol_sigma70_r4_t2"/>
</dbReference>
<evidence type="ECO:0000256" key="1">
    <source>
        <dbReference type="ARBA" id="ARBA00010641"/>
    </source>
</evidence>
<dbReference type="CDD" id="cd06171">
    <property type="entry name" value="Sigma70_r4"/>
    <property type="match status" value="1"/>
</dbReference>
<evidence type="ECO:0000259" key="6">
    <source>
        <dbReference type="Pfam" id="PF08281"/>
    </source>
</evidence>
<accession>A0ABP4F4Y1</accession>
<gene>
    <name evidence="7" type="ORF">GCM10009606_31340</name>
</gene>
<dbReference type="InterPro" id="IPR013325">
    <property type="entry name" value="RNA_pol_sigma_r2"/>
</dbReference>
<dbReference type="Gene3D" id="1.10.10.10">
    <property type="entry name" value="Winged helix-like DNA-binding domain superfamily/Winged helix DNA-binding domain"/>
    <property type="match status" value="1"/>
</dbReference>
<name>A0ABP4F4Y1_9ACTN</name>
<dbReference type="InterPro" id="IPR039425">
    <property type="entry name" value="RNA_pol_sigma-70-like"/>
</dbReference>
<reference evidence="8" key="1">
    <citation type="journal article" date="2019" name="Int. J. Syst. Evol. Microbiol.">
        <title>The Global Catalogue of Microorganisms (GCM) 10K type strain sequencing project: providing services to taxonomists for standard genome sequencing and annotation.</title>
        <authorList>
            <consortium name="The Broad Institute Genomics Platform"/>
            <consortium name="The Broad Institute Genome Sequencing Center for Infectious Disease"/>
            <person name="Wu L."/>
            <person name="Ma J."/>
        </authorList>
    </citation>
    <scope>NUCLEOTIDE SEQUENCE [LARGE SCALE GENOMIC DNA]</scope>
    <source>
        <strain evidence="8">JCM 11813</strain>
    </source>
</reference>
<dbReference type="NCBIfam" id="TIGR02937">
    <property type="entry name" value="sigma70-ECF"/>
    <property type="match status" value="1"/>
</dbReference>
<dbReference type="RefSeq" id="WP_343908525.1">
    <property type="nucleotide sequence ID" value="NZ_BAAAJE010000016.1"/>
</dbReference>
<evidence type="ECO:0000256" key="2">
    <source>
        <dbReference type="ARBA" id="ARBA00023015"/>
    </source>
</evidence>
<dbReference type="InterPro" id="IPR013324">
    <property type="entry name" value="RNA_pol_sigma_r3/r4-like"/>
</dbReference>
<dbReference type="InterPro" id="IPR014325">
    <property type="entry name" value="RNA_pol_sigma-E_actinobac"/>
</dbReference>
<evidence type="ECO:0000313" key="8">
    <source>
        <dbReference type="Proteomes" id="UP001499979"/>
    </source>
</evidence>
<keyword evidence="3" id="KW-0731">Sigma factor</keyword>
<feature type="domain" description="RNA polymerase sigma factor 70 region 4 type 2" evidence="6">
    <location>
        <begin position="97"/>
        <end position="149"/>
    </location>
</feature>
<evidence type="ECO:0000256" key="3">
    <source>
        <dbReference type="ARBA" id="ARBA00023082"/>
    </source>
</evidence>
<keyword evidence="5" id="KW-0804">Transcription</keyword>
<comment type="similarity">
    <text evidence="1">Belongs to the sigma-70 factor family. ECF subfamily.</text>
</comment>
<dbReference type="Pfam" id="PF08281">
    <property type="entry name" value="Sigma70_r4_2"/>
    <property type="match status" value="1"/>
</dbReference>
<dbReference type="SUPFAM" id="SSF88946">
    <property type="entry name" value="Sigma2 domain of RNA polymerase sigma factors"/>
    <property type="match status" value="1"/>
</dbReference>